<proteinExistence type="predicted"/>
<keyword evidence="1" id="KW-0812">Transmembrane</keyword>
<accession>A0A9X2DBE8</accession>
<feature type="transmembrane region" description="Helical" evidence="1">
    <location>
        <begin position="53"/>
        <end position="74"/>
    </location>
</feature>
<reference evidence="2" key="1">
    <citation type="submission" date="2022-05" db="EMBL/GenBank/DDBJ databases">
        <authorList>
            <person name="Tuo L."/>
        </authorList>
    </citation>
    <scope>NUCLEOTIDE SEQUENCE</scope>
    <source>
        <strain evidence="2">BSK12Z-4</strain>
    </source>
</reference>
<evidence type="ECO:0000313" key="3">
    <source>
        <dbReference type="Proteomes" id="UP001139485"/>
    </source>
</evidence>
<keyword evidence="3" id="KW-1185">Reference proteome</keyword>
<comment type="caution">
    <text evidence="2">The sequence shown here is derived from an EMBL/GenBank/DDBJ whole genome shotgun (WGS) entry which is preliminary data.</text>
</comment>
<sequence length="79" mass="8617">MGSAFLLRRSRVAVVALIGGLVWTLSAAILALYWMVGTWSGRLTTMFFDHGVLVGRVGLVALLVTMRSALVMALRSPRR</sequence>
<gene>
    <name evidence="2" type="ORF">M8330_20845</name>
</gene>
<evidence type="ECO:0000256" key="1">
    <source>
        <dbReference type="SAM" id="Phobius"/>
    </source>
</evidence>
<dbReference type="AlphaFoldDB" id="A0A9X2DBE8"/>
<feature type="transmembrane region" description="Helical" evidence="1">
    <location>
        <begin position="12"/>
        <end position="33"/>
    </location>
</feature>
<evidence type="ECO:0000313" key="2">
    <source>
        <dbReference type="EMBL" id="MCM0622743.1"/>
    </source>
</evidence>
<keyword evidence="1" id="KW-0472">Membrane</keyword>
<dbReference type="Proteomes" id="UP001139485">
    <property type="component" value="Unassembled WGS sequence"/>
</dbReference>
<dbReference type="EMBL" id="JAMOIL010000046">
    <property type="protein sequence ID" value="MCM0622743.1"/>
    <property type="molecule type" value="Genomic_DNA"/>
</dbReference>
<protein>
    <submittedName>
        <fullName evidence="2">Uncharacterized protein</fullName>
    </submittedName>
</protein>
<name>A0A9X2DBE8_9ACTN</name>
<keyword evidence="1" id="KW-1133">Transmembrane helix</keyword>
<organism evidence="2 3">
    <name type="scientific">Nocardioides bruguierae</name>
    <dbReference type="NCBI Taxonomy" id="2945102"/>
    <lineage>
        <taxon>Bacteria</taxon>
        <taxon>Bacillati</taxon>
        <taxon>Actinomycetota</taxon>
        <taxon>Actinomycetes</taxon>
        <taxon>Propionibacteriales</taxon>
        <taxon>Nocardioidaceae</taxon>
        <taxon>Nocardioides</taxon>
    </lineage>
</organism>
<dbReference type="RefSeq" id="WP_250828910.1">
    <property type="nucleotide sequence ID" value="NZ_JAMOIL010000046.1"/>
</dbReference>